<name>A0A1R0ZIN9_9BACL</name>
<dbReference type="RefSeq" id="WP_042189946.1">
    <property type="nucleotide sequence ID" value="NZ_MPTW01000005.1"/>
</dbReference>
<reference evidence="1 2" key="1">
    <citation type="submission" date="2016-11" db="EMBL/GenBank/DDBJ databases">
        <title>Paenibacillus species isolates.</title>
        <authorList>
            <person name="Beno S.M."/>
        </authorList>
    </citation>
    <scope>NUCLEOTIDE SEQUENCE [LARGE SCALE GENOMIC DNA]</scope>
    <source>
        <strain evidence="1 2">FSL H7-0443</strain>
    </source>
</reference>
<dbReference type="Proteomes" id="UP000187425">
    <property type="component" value="Unassembled WGS sequence"/>
</dbReference>
<gene>
    <name evidence="1" type="ORF">BSK65_12615</name>
</gene>
<comment type="caution">
    <text evidence="1">The sequence shown here is derived from an EMBL/GenBank/DDBJ whole genome shotgun (WGS) entry which is preliminary data.</text>
</comment>
<proteinExistence type="predicted"/>
<evidence type="ECO:0000313" key="2">
    <source>
        <dbReference type="Proteomes" id="UP000187425"/>
    </source>
</evidence>
<dbReference type="EMBL" id="MPTW01000005">
    <property type="protein sequence ID" value="OME70746.1"/>
    <property type="molecule type" value="Genomic_DNA"/>
</dbReference>
<sequence>MLYLNEQVIEETVKNYVKEFDRTTNLLGVTSVRNIIYILTDLENELGFQINDSFVREIKDLTVEKLIEVIPKHLK</sequence>
<accession>A0A1R0ZIN9</accession>
<evidence type="ECO:0000313" key="1">
    <source>
        <dbReference type="EMBL" id="OME70746.1"/>
    </source>
</evidence>
<evidence type="ECO:0008006" key="3">
    <source>
        <dbReference type="Google" id="ProtNLM"/>
    </source>
</evidence>
<dbReference type="AlphaFoldDB" id="A0A1R0ZIN9"/>
<organism evidence="1 2">
    <name type="scientific">Paenibacillus odorifer</name>
    <dbReference type="NCBI Taxonomy" id="189426"/>
    <lineage>
        <taxon>Bacteria</taxon>
        <taxon>Bacillati</taxon>
        <taxon>Bacillota</taxon>
        <taxon>Bacilli</taxon>
        <taxon>Bacillales</taxon>
        <taxon>Paenibacillaceae</taxon>
        <taxon>Paenibacillus</taxon>
    </lineage>
</organism>
<protein>
    <recommendedName>
        <fullName evidence="3">Carrier domain-containing protein</fullName>
    </recommendedName>
</protein>
<dbReference type="OrthoDB" id="2657795at2"/>